<proteinExistence type="predicted"/>
<evidence type="ECO:0000313" key="1">
    <source>
        <dbReference type="EMBL" id="CAB5187103.1"/>
    </source>
</evidence>
<accession>A0A6J7WAM2</accession>
<gene>
    <name evidence="1" type="ORF">UFOVP160_2</name>
</gene>
<sequence>MYTIILDQGTVTRNEDGKVVAPCQSDQDPDFRAYIDWVEAGNQPTILETSNDS</sequence>
<reference evidence="1" key="1">
    <citation type="submission" date="2020-05" db="EMBL/GenBank/DDBJ databases">
        <authorList>
            <person name="Chiriac C."/>
            <person name="Salcher M."/>
            <person name="Ghai R."/>
            <person name="Kavagutti S V."/>
        </authorList>
    </citation>
    <scope>NUCLEOTIDE SEQUENCE</scope>
</reference>
<protein>
    <submittedName>
        <fullName evidence="1">Uncharacterized protein</fullName>
    </submittedName>
</protein>
<organism evidence="1">
    <name type="scientific">uncultured Caudovirales phage</name>
    <dbReference type="NCBI Taxonomy" id="2100421"/>
    <lineage>
        <taxon>Viruses</taxon>
        <taxon>Duplodnaviria</taxon>
        <taxon>Heunggongvirae</taxon>
        <taxon>Uroviricota</taxon>
        <taxon>Caudoviricetes</taxon>
        <taxon>Peduoviridae</taxon>
        <taxon>Maltschvirus</taxon>
        <taxon>Maltschvirus maltsch</taxon>
    </lineage>
</organism>
<name>A0A6J7WAM2_9CAUD</name>
<dbReference type="EMBL" id="LR798210">
    <property type="protein sequence ID" value="CAB5187103.1"/>
    <property type="molecule type" value="Genomic_DNA"/>
</dbReference>